<dbReference type="InterPro" id="IPR027056">
    <property type="entry name" value="Gluconate_2DH_su3"/>
</dbReference>
<organism evidence="1 2">
    <name type="scientific">Ginsengibacter hankyongi</name>
    <dbReference type="NCBI Taxonomy" id="2607284"/>
    <lineage>
        <taxon>Bacteria</taxon>
        <taxon>Pseudomonadati</taxon>
        <taxon>Bacteroidota</taxon>
        <taxon>Chitinophagia</taxon>
        <taxon>Chitinophagales</taxon>
        <taxon>Chitinophagaceae</taxon>
        <taxon>Ginsengibacter</taxon>
    </lineage>
</organism>
<reference evidence="1 2" key="1">
    <citation type="submission" date="2019-09" db="EMBL/GenBank/DDBJ databases">
        <title>Draft genome sequence of Ginsengibacter sp. BR5-29.</title>
        <authorList>
            <person name="Im W.-T."/>
        </authorList>
    </citation>
    <scope>NUCLEOTIDE SEQUENCE [LARGE SCALE GENOMIC DNA]</scope>
    <source>
        <strain evidence="1 2">BR5-29</strain>
    </source>
</reference>
<accession>A0A5J5IF95</accession>
<protein>
    <submittedName>
        <fullName evidence="1">Gluconate 2-dehydrogenase subunit 3 family protein</fullName>
    </submittedName>
</protein>
<comment type="caution">
    <text evidence="1">The sequence shown here is derived from an EMBL/GenBank/DDBJ whole genome shotgun (WGS) entry which is preliminary data.</text>
</comment>
<name>A0A5J5IF95_9BACT</name>
<evidence type="ECO:0000313" key="2">
    <source>
        <dbReference type="Proteomes" id="UP000326903"/>
    </source>
</evidence>
<keyword evidence="2" id="KW-1185">Reference proteome</keyword>
<dbReference type="Pfam" id="PF13618">
    <property type="entry name" value="Gluconate_2-dh3"/>
    <property type="match status" value="1"/>
</dbReference>
<dbReference type="Proteomes" id="UP000326903">
    <property type="component" value="Unassembled WGS sequence"/>
</dbReference>
<dbReference type="EMBL" id="VYQF01000005">
    <property type="protein sequence ID" value="KAA9037750.1"/>
    <property type="molecule type" value="Genomic_DNA"/>
</dbReference>
<proteinExistence type="predicted"/>
<evidence type="ECO:0000313" key="1">
    <source>
        <dbReference type="EMBL" id="KAA9037750.1"/>
    </source>
</evidence>
<dbReference type="RefSeq" id="WP_150415984.1">
    <property type="nucleotide sequence ID" value="NZ_VYQF01000005.1"/>
</dbReference>
<sequence>MNRRSTLKTLLIISTGAALLPSCLPDEKKSSISLKNIKINGKDEELLSDLSETIIPKTNTPGAKDVSAHLFTLMMIDYCYAPADQDKFVKGLKEFEDFSKKKFDKSFLRCFASERAEILKSIESKKDIPENVAFFYNTTKRLVLQAFTKSKYYLTKVQVYELVPGKFYGCVPVKKAS</sequence>
<gene>
    <name evidence="1" type="ORF">FW778_16805</name>
</gene>
<dbReference type="AlphaFoldDB" id="A0A5J5IF95"/>